<evidence type="ECO:0000256" key="6">
    <source>
        <dbReference type="ARBA" id="ARBA00023136"/>
    </source>
</evidence>
<feature type="transmembrane region" description="Helical" evidence="8">
    <location>
        <begin position="580"/>
        <end position="600"/>
    </location>
</feature>
<keyword evidence="5 8" id="KW-1133">Transmembrane helix</keyword>
<feature type="domain" description="Peptidase S54 rhomboid" evidence="9">
    <location>
        <begin position="539"/>
        <end position="682"/>
    </location>
</feature>
<dbReference type="GO" id="GO:0016020">
    <property type="term" value="C:membrane"/>
    <property type="evidence" value="ECO:0007669"/>
    <property type="project" value="UniProtKB-SubCell"/>
</dbReference>
<evidence type="ECO:0000256" key="5">
    <source>
        <dbReference type="ARBA" id="ARBA00022989"/>
    </source>
</evidence>
<evidence type="ECO:0000259" key="9">
    <source>
        <dbReference type="Pfam" id="PF01694"/>
    </source>
</evidence>
<gene>
    <name evidence="10" type="ORF">FMOSSE_LOCUS2986</name>
</gene>
<comment type="subcellular location">
    <subcellularLocation>
        <location evidence="1">Membrane</location>
        <topology evidence="1">Multi-pass membrane protein</topology>
    </subcellularLocation>
</comment>
<feature type="transmembrane region" description="Helical" evidence="8">
    <location>
        <begin position="502"/>
        <end position="519"/>
    </location>
</feature>
<dbReference type="GO" id="GO:0004252">
    <property type="term" value="F:serine-type endopeptidase activity"/>
    <property type="evidence" value="ECO:0007669"/>
    <property type="project" value="InterPro"/>
</dbReference>
<sequence length="714" mass="81890">MTNRTAQDLSEKKKNAKNAASVAAPTAFARSFILQGLALFYRTPIKLFRPLRVDYLLMARAIMPPIQDKKFSFHSTSLGMLTHAVKQHGFIFIPRHIIPPLVANSMIGAVLFTTYITVLSHFHGTSSFLESKYNHSLHKPPPFSAVFISGAIAGAAQSIVAAPLDSLKVRFEVNDLLEGKHKSMFDFARNTWKELGIASIYRGIGLTLAKDSISCGLFFGVFEFVKQQCYNSFVKEMDDLHENPKFHFSKKSHFVEPAFVLAAGGMAAISYHFVDYPLDRIRNIFLIEEAQSEYQHEQRPRLYKDTWQQCKLRIKRKGVIRFLYGDFGATILRAVPATSIGFLVFELMKDKINQEFFCFNIQQNVHRSTFPSIRNYALDTRHYKNKLESYKSSLFQRTYRKRVTPSIWKPVLFAIIASGSTFTIATHISAEKIQARRRNMYHFYNNNDPNAGDMVTYREPWIKGIFHRSIQKIENSQLFRDLHRNWAFMIKRWNSLSDSTKTVAFLIGINTIIFGMWQIPPLRIIMNRYFVHNPLSGRSFTLLTSVFSHEAFWHYGFNMLALYSFGDLIYHIFGKEQFLAFYLSSGMIASCMSHVFSLSFKGYQNIMPSLGASGAIFACLSACAIQYPDASVYLIFLPFFPIKISYALPTIMAFDLWGIFSGMTMFDHVAHLAGAIFGLIYTKFGQEQYWKAMYNSKEEEKQNIVTIHSIPSLR</sequence>
<evidence type="ECO:0000256" key="8">
    <source>
        <dbReference type="SAM" id="Phobius"/>
    </source>
</evidence>
<name>A0A9N8WA45_FUNMO</name>
<dbReference type="AlphaFoldDB" id="A0A9N8WA45"/>
<dbReference type="SUPFAM" id="SSF103506">
    <property type="entry name" value="Mitochondrial carrier"/>
    <property type="match status" value="1"/>
</dbReference>
<dbReference type="PANTHER" id="PTHR43731">
    <property type="entry name" value="RHOMBOID PROTEASE"/>
    <property type="match status" value="1"/>
</dbReference>
<comment type="caution">
    <text evidence="10">The sequence shown here is derived from an EMBL/GenBank/DDBJ whole genome shotgun (WGS) entry which is preliminary data.</text>
</comment>
<feature type="transmembrane region" description="Helical" evidence="8">
    <location>
        <begin position="657"/>
        <end position="681"/>
    </location>
</feature>
<feature type="transmembrane region" description="Helical" evidence="8">
    <location>
        <begin position="407"/>
        <end position="430"/>
    </location>
</feature>
<dbReference type="InterPro" id="IPR023395">
    <property type="entry name" value="MCP_dom_sf"/>
</dbReference>
<evidence type="ECO:0000256" key="2">
    <source>
        <dbReference type="ARBA" id="ARBA00009045"/>
    </source>
</evidence>
<dbReference type="InterPro" id="IPR018108">
    <property type="entry name" value="MCP_transmembrane"/>
</dbReference>
<dbReference type="InterPro" id="IPR022764">
    <property type="entry name" value="Peptidase_S54_rhomboid_dom"/>
</dbReference>
<accession>A0A9N8WA45</accession>
<dbReference type="Gene3D" id="1.50.40.10">
    <property type="entry name" value="Mitochondrial carrier domain"/>
    <property type="match status" value="1"/>
</dbReference>
<feature type="transmembrane region" description="Helical" evidence="8">
    <location>
        <begin position="606"/>
        <end position="625"/>
    </location>
</feature>
<organism evidence="10 11">
    <name type="scientific">Funneliformis mosseae</name>
    <name type="common">Endomycorrhizal fungus</name>
    <name type="synonym">Glomus mosseae</name>
    <dbReference type="NCBI Taxonomy" id="27381"/>
    <lineage>
        <taxon>Eukaryota</taxon>
        <taxon>Fungi</taxon>
        <taxon>Fungi incertae sedis</taxon>
        <taxon>Mucoromycota</taxon>
        <taxon>Glomeromycotina</taxon>
        <taxon>Glomeromycetes</taxon>
        <taxon>Glomerales</taxon>
        <taxon>Glomeraceae</taxon>
        <taxon>Funneliformis</taxon>
    </lineage>
</organism>
<dbReference type="PANTHER" id="PTHR43731:SF14">
    <property type="entry name" value="PRESENILIN-ASSOCIATED RHOMBOID-LIKE PROTEIN, MITOCHONDRIAL"/>
    <property type="match status" value="1"/>
</dbReference>
<feature type="transmembrane region" description="Helical" evidence="8">
    <location>
        <begin position="101"/>
        <end position="123"/>
    </location>
</feature>
<keyword evidence="11" id="KW-1185">Reference proteome</keyword>
<keyword evidence="4" id="KW-0378">Hydrolase</keyword>
<dbReference type="SUPFAM" id="SSF144091">
    <property type="entry name" value="Rhomboid-like"/>
    <property type="match status" value="1"/>
</dbReference>
<protein>
    <submittedName>
        <fullName evidence="10">832_t:CDS:1</fullName>
    </submittedName>
</protein>
<comment type="similarity">
    <text evidence="2">Belongs to the peptidase S54 family.</text>
</comment>
<evidence type="ECO:0000256" key="1">
    <source>
        <dbReference type="ARBA" id="ARBA00004141"/>
    </source>
</evidence>
<feature type="transmembrane region" description="Helical" evidence="8">
    <location>
        <begin position="322"/>
        <end position="345"/>
    </location>
</feature>
<evidence type="ECO:0000313" key="10">
    <source>
        <dbReference type="EMBL" id="CAG8480290.1"/>
    </source>
</evidence>
<feature type="transmembrane region" description="Helical" evidence="8">
    <location>
        <begin position="143"/>
        <end position="164"/>
    </location>
</feature>
<dbReference type="EMBL" id="CAJVPP010000414">
    <property type="protein sequence ID" value="CAG8480290.1"/>
    <property type="molecule type" value="Genomic_DNA"/>
</dbReference>
<evidence type="ECO:0000256" key="7">
    <source>
        <dbReference type="PROSITE-ProRule" id="PRU00282"/>
    </source>
</evidence>
<evidence type="ECO:0000256" key="3">
    <source>
        <dbReference type="ARBA" id="ARBA00022692"/>
    </source>
</evidence>
<proteinExistence type="inferred from homology"/>
<dbReference type="Gene3D" id="1.20.1540.10">
    <property type="entry name" value="Rhomboid-like"/>
    <property type="match status" value="1"/>
</dbReference>
<evidence type="ECO:0000313" key="11">
    <source>
        <dbReference type="Proteomes" id="UP000789375"/>
    </source>
</evidence>
<keyword evidence="6 7" id="KW-0472">Membrane</keyword>
<feature type="transmembrane region" description="Helical" evidence="8">
    <location>
        <begin position="552"/>
        <end position="573"/>
    </location>
</feature>
<dbReference type="Pfam" id="PF00153">
    <property type="entry name" value="Mito_carr"/>
    <property type="match status" value="2"/>
</dbReference>
<evidence type="ECO:0000256" key="4">
    <source>
        <dbReference type="ARBA" id="ARBA00022801"/>
    </source>
</evidence>
<dbReference type="Proteomes" id="UP000789375">
    <property type="component" value="Unassembled WGS sequence"/>
</dbReference>
<dbReference type="Pfam" id="PF01694">
    <property type="entry name" value="Rhomboid"/>
    <property type="match status" value="1"/>
</dbReference>
<feature type="repeat" description="Solcar" evidence="7">
    <location>
        <begin position="255"/>
        <end position="351"/>
    </location>
</feature>
<reference evidence="10" key="1">
    <citation type="submission" date="2021-06" db="EMBL/GenBank/DDBJ databases">
        <authorList>
            <person name="Kallberg Y."/>
            <person name="Tangrot J."/>
            <person name="Rosling A."/>
        </authorList>
    </citation>
    <scope>NUCLEOTIDE SEQUENCE</scope>
    <source>
        <strain evidence="10">87-6 pot B 2015</strain>
    </source>
</reference>
<dbReference type="GO" id="GO:0006465">
    <property type="term" value="P:signal peptide processing"/>
    <property type="evidence" value="ECO:0007669"/>
    <property type="project" value="TreeGrafter"/>
</dbReference>
<dbReference type="InterPro" id="IPR050925">
    <property type="entry name" value="Rhomboid_protease_S54"/>
</dbReference>
<dbReference type="InterPro" id="IPR035952">
    <property type="entry name" value="Rhomboid-like_sf"/>
</dbReference>
<feature type="transmembrane region" description="Helical" evidence="8">
    <location>
        <begin position="632"/>
        <end position="651"/>
    </location>
</feature>
<dbReference type="FunFam" id="1.20.1540.10:FF:000012">
    <property type="entry name" value="Rhomboid family protein"/>
    <property type="match status" value="1"/>
</dbReference>
<feature type="repeat" description="Solcar" evidence="7">
    <location>
        <begin position="141"/>
        <end position="228"/>
    </location>
</feature>
<dbReference type="PROSITE" id="PS50920">
    <property type="entry name" value="SOLCAR"/>
    <property type="match status" value="2"/>
</dbReference>
<keyword evidence="3 7" id="KW-0812">Transmembrane</keyword>